<dbReference type="InterPro" id="IPR021798">
    <property type="entry name" value="AftD_N"/>
</dbReference>
<accession>A0A917CNX3</accession>
<feature type="transmembrane region" description="Helical" evidence="2">
    <location>
        <begin position="1240"/>
        <end position="1270"/>
    </location>
</feature>
<reference evidence="5" key="2">
    <citation type="submission" date="2020-09" db="EMBL/GenBank/DDBJ databases">
        <authorList>
            <person name="Sun Q."/>
            <person name="Sedlacek I."/>
        </authorList>
    </citation>
    <scope>NUCLEOTIDE SEQUENCE</scope>
    <source>
        <strain evidence="5">CCM 7905</strain>
    </source>
</reference>
<dbReference type="EMBL" id="BMCU01000001">
    <property type="protein sequence ID" value="GGF93566.1"/>
    <property type="molecule type" value="Genomic_DNA"/>
</dbReference>
<feature type="transmembrane region" description="Helical" evidence="2">
    <location>
        <begin position="91"/>
        <end position="119"/>
    </location>
</feature>
<evidence type="ECO:0000313" key="6">
    <source>
        <dbReference type="Proteomes" id="UP000654257"/>
    </source>
</evidence>
<feature type="transmembrane region" description="Helical" evidence="2">
    <location>
        <begin position="1309"/>
        <end position="1332"/>
    </location>
</feature>
<feature type="transmembrane region" description="Helical" evidence="2">
    <location>
        <begin position="131"/>
        <end position="152"/>
    </location>
</feature>
<dbReference type="Proteomes" id="UP000654257">
    <property type="component" value="Unassembled WGS sequence"/>
</dbReference>
<feature type="region of interest" description="Disordered" evidence="1">
    <location>
        <begin position="651"/>
        <end position="671"/>
    </location>
</feature>
<dbReference type="InterPro" id="IPR056997">
    <property type="entry name" value="CBM_AftD"/>
</dbReference>
<keyword evidence="2" id="KW-0812">Transmembrane</keyword>
<evidence type="ECO:0000259" key="4">
    <source>
        <dbReference type="Pfam" id="PF24607"/>
    </source>
</evidence>
<name>A0A917CNX3_9NOCA</name>
<feature type="transmembrane region" description="Helical" evidence="2">
    <location>
        <begin position="194"/>
        <end position="219"/>
    </location>
</feature>
<organism evidence="5 6">
    <name type="scientific">Rhodococcoides trifolii</name>
    <dbReference type="NCBI Taxonomy" id="908250"/>
    <lineage>
        <taxon>Bacteria</taxon>
        <taxon>Bacillati</taxon>
        <taxon>Actinomycetota</taxon>
        <taxon>Actinomycetes</taxon>
        <taxon>Mycobacteriales</taxon>
        <taxon>Nocardiaceae</taxon>
        <taxon>Rhodococcoides</taxon>
    </lineage>
</organism>
<sequence length="1349" mass="141132">MPAWITQRLWWALLLFAGFWGIVRLAEALGVGSRSSRIVAGLAFALAPRVLTTLGSISSESLPMMLAPWVLIPLVRVFGSSKQNYRAAAAASAVAVALMGAVNAVATAAATLVAVIWWISYRPNRSWWRFTAWWIPCLLLATLWWIVPLLLLGGVSPPFLDYIESSGTTTQWTSLTEVLRGAGSWTPFVSPERIAGAVLVTQPAAVVATGVVAAAGLTGLCMRSMPARGRLAIVLLVGLVGMGVGYVGGLGSPVADTVRTFLDAAGAPLRNVHKLEPLVRVPLVLGLAHLLARVPLPGAVPAARWRRALAHPEREPRVALTSLVLVALLVSTSLAWTGKLAPRGAYDDVPDYWTSAAQWLQEWSLRNDPAGLSNNPADPAEQARALVVPGAPLAAQVWGLTRDEPLQALATTPWAVRDAVPLVPPGAIRALDSVQRLFADGRPSDGLADTLLGQNIRFLVVRNDLDAEVSRSTRPALVHQSVDNSPGLTKVAEFGEELGPRHIDGIVADADLRPRYPAIEIYAVRSLTDPGVTGPYTVDADTVPRVQGGPEVAARLNEERARGGLDPVPAGPILLDGDARAAGLPVDDLLVTDTPVNRETDFGQVDNHSSSVRAQDDPRRTLNLVPDYPVDREPLVSGEWSGAHITVSSAASDATQLGGSAPGSGPPATVDSDRATSWLSNGLEAAVGQWLQLDLDKPITSGLLRLTTSAAAIGSPVKWLEISTPNGTTAARIGAPGDPITVSLPGGETPWVRITATQTENDSGGAQFGISELSLDDYSDFDHPVPVVIRHHTVLPASAPGARVTGWDLAQELPGRSGCIDTPDRVRCANGIALEPEELGTFERTLNVPTGTAVTPELWVRPRQSPSLQSLVTEPDRPVVQGDSAVGDLQGSAYALTDGDPRTAWTASADSIDTRAGTQPTVTITLPAPTLVTGLDITQSLGDLPAHPTRIAVNLGTGPQVREVGSDTSTVSLTPTVTSTIVLSVVAWDEVLDQTALGFAQQQPPGLAEVAVRSGDSITTPIAPDPNRIVTLGCGFGPTLTIAGQQTRTAVITTAEKLLSGAPVRATICAGDTPVAADVSNPVPLPRGEQEVTVDPGPSFFVDSVHLRSAPLKATAAVGPQPVAAPSSVWSADERTVTVGESNSDRILVVPESTNPGWTATDSDGRTLTPVVVSGWQQGWVLPADTSGEVTMTYPSDRGYRLGIFGGLVLLLPLLLLAAIRRQTTSHDETPRPWRSRTVGVSLTLAAAWALSGIVGVVVAVALLTSVVAVRSRCGRAAAAKSLVVVAGLSFAAAAALLSKGPWRSVDGYVGHSASIQFCALVSVLCLAVAALPSSQRANATRAGSSTKA</sequence>
<gene>
    <name evidence="5" type="ORF">GCM10007304_04320</name>
</gene>
<evidence type="ECO:0000256" key="2">
    <source>
        <dbReference type="SAM" id="Phobius"/>
    </source>
</evidence>
<proteinExistence type="predicted"/>
<evidence type="ECO:0008006" key="7">
    <source>
        <dbReference type="Google" id="ProtNLM"/>
    </source>
</evidence>
<feature type="domain" description="Arabinofuranosyltransferase D third carbohydrate binding module" evidence="4">
    <location>
        <begin position="875"/>
        <end position="1017"/>
    </location>
</feature>
<dbReference type="GO" id="GO:0016740">
    <property type="term" value="F:transferase activity"/>
    <property type="evidence" value="ECO:0007669"/>
    <property type="project" value="InterPro"/>
</dbReference>
<protein>
    <recommendedName>
        <fullName evidence="7">Arabinofuranan 3-O-arabinosyltransferase</fullName>
    </recommendedName>
</protein>
<evidence type="ECO:0000256" key="1">
    <source>
        <dbReference type="SAM" id="MobiDB-lite"/>
    </source>
</evidence>
<evidence type="ECO:0000259" key="3">
    <source>
        <dbReference type="Pfam" id="PF11847"/>
    </source>
</evidence>
<keyword evidence="2" id="KW-0472">Membrane</keyword>
<dbReference type="Pfam" id="PF24607">
    <property type="entry name" value="CBM_AftD"/>
    <property type="match status" value="1"/>
</dbReference>
<reference evidence="5" key="1">
    <citation type="journal article" date="2014" name="Int. J. Syst. Evol. Microbiol.">
        <title>Complete genome sequence of Corynebacterium casei LMG S-19264T (=DSM 44701T), isolated from a smear-ripened cheese.</title>
        <authorList>
            <consortium name="US DOE Joint Genome Institute (JGI-PGF)"/>
            <person name="Walter F."/>
            <person name="Albersmeier A."/>
            <person name="Kalinowski J."/>
            <person name="Ruckert C."/>
        </authorList>
    </citation>
    <scope>NUCLEOTIDE SEQUENCE</scope>
    <source>
        <strain evidence="5">CCM 7905</strain>
    </source>
</reference>
<dbReference type="InterPro" id="IPR008979">
    <property type="entry name" value="Galactose-bd-like_sf"/>
</dbReference>
<feature type="transmembrane region" description="Helical" evidence="2">
    <location>
        <begin position="62"/>
        <end position="79"/>
    </location>
</feature>
<keyword evidence="2" id="KW-1133">Transmembrane helix</keyword>
<feature type="domain" description="Alpha-(1-&gt;3)-arabinofuranosyltransferase N-terminal GT-C" evidence="3">
    <location>
        <begin position="1"/>
        <end position="624"/>
    </location>
</feature>
<dbReference type="SUPFAM" id="SSF49785">
    <property type="entry name" value="Galactose-binding domain-like"/>
    <property type="match status" value="2"/>
</dbReference>
<evidence type="ECO:0000313" key="5">
    <source>
        <dbReference type="EMBL" id="GGF93566.1"/>
    </source>
</evidence>
<feature type="transmembrane region" description="Helical" evidence="2">
    <location>
        <begin position="1282"/>
        <end position="1303"/>
    </location>
</feature>
<keyword evidence="6" id="KW-1185">Reference proteome</keyword>
<comment type="caution">
    <text evidence="5">The sequence shown here is derived from an EMBL/GenBank/DDBJ whole genome shotgun (WGS) entry which is preliminary data.</text>
</comment>
<dbReference type="Pfam" id="PF11847">
    <property type="entry name" value="GT-C_AftD"/>
    <property type="match status" value="1"/>
</dbReference>
<dbReference type="Gene3D" id="2.60.120.260">
    <property type="entry name" value="Galactose-binding domain-like"/>
    <property type="match status" value="1"/>
</dbReference>
<feature type="transmembrane region" description="Helical" evidence="2">
    <location>
        <begin position="231"/>
        <end position="249"/>
    </location>
</feature>